<dbReference type="CDD" id="cd00090">
    <property type="entry name" value="HTH_ARSR"/>
    <property type="match status" value="1"/>
</dbReference>
<dbReference type="InterPro" id="IPR036390">
    <property type="entry name" value="WH_DNA-bd_sf"/>
</dbReference>
<evidence type="ECO:0000313" key="1">
    <source>
        <dbReference type="EMBL" id="SEK63420.1"/>
    </source>
</evidence>
<evidence type="ECO:0000313" key="2">
    <source>
        <dbReference type="Proteomes" id="UP000183894"/>
    </source>
</evidence>
<dbReference type="Gene3D" id="1.10.10.10">
    <property type="entry name" value="Winged helix-like DNA-binding domain superfamily/Winged helix DNA-binding domain"/>
    <property type="match status" value="1"/>
</dbReference>
<organism evidence="1 2">
    <name type="scientific">Haloferax larsenii</name>
    <dbReference type="NCBI Taxonomy" id="302484"/>
    <lineage>
        <taxon>Archaea</taxon>
        <taxon>Methanobacteriati</taxon>
        <taxon>Methanobacteriota</taxon>
        <taxon>Stenosarchaea group</taxon>
        <taxon>Halobacteria</taxon>
        <taxon>Halobacteriales</taxon>
        <taxon>Haloferacaceae</taxon>
        <taxon>Haloferax</taxon>
    </lineage>
</organism>
<dbReference type="Proteomes" id="UP000183894">
    <property type="component" value="Unassembled WGS sequence"/>
</dbReference>
<dbReference type="SUPFAM" id="SSF46785">
    <property type="entry name" value="Winged helix' DNA-binding domain"/>
    <property type="match status" value="1"/>
</dbReference>
<accession>A0A1H7IPD6</accession>
<protein>
    <submittedName>
        <fullName evidence="1">Helix-turn-helix domain-containing protein</fullName>
    </submittedName>
</protein>
<dbReference type="InterPro" id="IPR036388">
    <property type="entry name" value="WH-like_DNA-bd_sf"/>
</dbReference>
<dbReference type="InterPro" id="IPR011991">
    <property type="entry name" value="ArsR-like_HTH"/>
</dbReference>
<sequence>MSELDSCPVEAVCTALADEECRRILRVLDEPLTASDVAQHCDLPQTSTYRKLGMLSTADLVEERTEIRDDGNHTTRFVRNATGAFVTFEDGQSFSVELITDDETPDQRLAQLWTLVSEEL</sequence>
<dbReference type="RefSeq" id="WP_074792381.1">
    <property type="nucleotide sequence ID" value="NZ_FOAD01000001.1"/>
</dbReference>
<dbReference type="AlphaFoldDB" id="A0A1H7IPD6"/>
<proteinExistence type="predicted"/>
<dbReference type="EMBL" id="FOAD01000001">
    <property type="protein sequence ID" value="SEK63420.1"/>
    <property type="molecule type" value="Genomic_DNA"/>
</dbReference>
<reference evidence="1 2" key="1">
    <citation type="submission" date="2016-10" db="EMBL/GenBank/DDBJ databases">
        <authorList>
            <person name="de Groot N.N."/>
        </authorList>
    </citation>
    <scope>NUCLEOTIDE SEQUENCE [LARGE SCALE GENOMIC DNA]</scope>
    <source>
        <strain evidence="1 2">CDM_5</strain>
    </source>
</reference>
<dbReference type="Pfam" id="PF12840">
    <property type="entry name" value="HTH_20"/>
    <property type="match status" value="1"/>
</dbReference>
<name>A0A1H7IPD6_HALLR</name>
<dbReference type="OrthoDB" id="10985at2157"/>
<gene>
    <name evidence="1" type="ORF">SAMN04488691_101945</name>
</gene>